<dbReference type="RefSeq" id="WP_165871770.1">
    <property type="nucleotide sequence ID" value="NZ_SLUL01000010.1"/>
</dbReference>
<proteinExistence type="predicted"/>
<keyword evidence="2" id="KW-1185">Reference proteome</keyword>
<reference evidence="1 2" key="1">
    <citation type="submission" date="2019-03" db="EMBL/GenBank/DDBJ databases">
        <title>Genomic Encyclopedia of Type Strains, Phase IV (KMG-IV): sequencing the most valuable type-strain genomes for metagenomic binning, comparative biology and taxonomic classification.</title>
        <authorList>
            <person name="Goeker M."/>
        </authorList>
    </citation>
    <scope>NUCLEOTIDE SEQUENCE [LARGE SCALE GENOMIC DNA]</scope>
    <source>
        <strain evidence="1 2">DSM 24979</strain>
    </source>
</reference>
<accession>A0A4R1QG95</accession>
<dbReference type="Proteomes" id="UP000295658">
    <property type="component" value="Unassembled WGS sequence"/>
</dbReference>
<sequence>MDERPSLSETDETVAAEFEINERFYGEPQRSDLAPLYINTAIKVVKSRRF</sequence>
<protein>
    <submittedName>
        <fullName evidence="1">Uncharacterized protein</fullName>
    </submittedName>
</protein>
<dbReference type="EMBL" id="SLUL01000010">
    <property type="protein sequence ID" value="TCL48051.1"/>
    <property type="molecule type" value="Genomic_DNA"/>
</dbReference>
<name>A0A4R1QG95_9BACL</name>
<organism evidence="1 2">
    <name type="scientific">Thermolongibacillus altinsuensis</name>
    <dbReference type="NCBI Taxonomy" id="575256"/>
    <lineage>
        <taxon>Bacteria</taxon>
        <taxon>Bacillati</taxon>
        <taxon>Bacillota</taxon>
        <taxon>Bacilli</taxon>
        <taxon>Bacillales</taxon>
        <taxon>Anoxybacillaceae</taxon>
        <taxon>Thermolongibacillus</taxon>
    </lineage>
</organism>
<evidence type="ECO:0000313" key="1">
    <source>
        <dbReference type="EMBL" id="TCL48051.1"/>
    </source>
</evidence>
<comment type="caution">
    <text evidence="1">The sequence shown here is derived from an EMBL/GenBank/DDBJ whole genome shotgun (WGS) entry which is preliminary data.</text>
</comment>
<evidence type="ECO:0000313" key="2">
    <source>
        <dbReference type="Proteomes" id="UP000295658"/>
    </source>
</evidence>
<gene>
    <name evidence="1" type="ORF">EDD69_11057</name>
</gene>
<dbReference type="AlphaFoldDB" id="A0A4R1QG95"/>